<dbReference type="RefSeq" id="WP_187734663.1">
    <property type="nucleotide sequence ID" value="NZ_BMFN01000007.1"/>
</dbReference>
<dbReference type="KEGG" id="hqi:H9L05_22365"/>
<keyword evidence="2" id="KW-1185">Reference proteome</keyword>
<protein>
    <submittedName>
        <fullName evidence="1">Uncharacterized protein</fullName>
    </submittedName>
</protein>
<dbReference type="EMBL" id="CP060787">
    <property type="protein sequence ID" value="QNP54504.1"/>
    <property type="molecule type" value="Genomic_DNA"/>
</dbReference>
<evidence type="ECO:0000313" key="1">
    <source>
        <dbReference type="EMBL" id="QNP54504.1"/>
    </source>
</evidence>
<reference evidence="1 2" key="1">
    <citation type="submission" date="2020-08" db="EMBL/GenBank/DDBJ databases">
        <title>Genome sequence of Hymenobacter qilianensis JCM 19763T.</title>
        <authorList>
            <person name="Hyun D.-W."/>
            <person name="Bae J.-W."/>
        </authorList>
    </citation>
    <scope>NUCLEOTIDE SEQUENCE [LARGE SCALE GENOMIC DNA]</scope>
    <source>
        <strain evidence="1 2">JCM 19763</strain>
        <plasmid evidence="1 2">p_unnamed3</plasmid>
    </source>
</reference>
<organism evidence="1 2">
    <name type="scientific">Hymenobacter qilianensis</name>
    <dbReference type="NCBI Taxonomy" id="1385715"/>
    <lineage>
        <taxon>Bacteria</taxon>
        <taxon>Pseudomonadati</taxon>
        <taxon>Bacteroidota</taxon>
        <taxon>Cytophagia</taxon>
        <taxon>Cytophagales</taxon>
        <taxon>Hymenobacteraceae</taxon>
        <taxon>Hymenobacter</taxon>
    </lineage>
</organism>
<keyword evidence="1" id="KW-0614">Plasmid</keyword>
<evidence type="ECO:0000313" key="2">
    <source>
        <dbReference type="Proteomes" id="UP000516093"/>
    </source>
</evidence>
<gene>
    <name evidence="1" type="ORF">H9L05_22365</name>
</gene>
<name>A0A7H0H1T8_9BACT</name>
<accession>A0A7H0H1T8</accession>
<sequence>MSAAPATAAVSFTIQQGKGTLTIEAATLAELVDAAPLTKKELGKKLKLNPRTFDTRRQQPGTLTQDELHALANALGVPYLDIARLIYEQRESERAQEPASE</sequence>
<proteinExistence type="predicted"/>
<dbReference type="AlphaFoldDB" id="A0A7H0H1T8"/>
<dbReference type="Proteomes" id="UP000516093">
    <property type="component" value="Plasmid p_unnamed3"/>
</dbReference>
<geneLocation type="plasmid" evidence="1 2">
    <name>p_unnamed3</name>
</geneLocation>